<name>A0A919YKH7_9BACL</name>
<dbReference type="SUPFAM" id="SSF103642">
    <property type="entry name" value="Sec-C motif"/>
    <property type="match status" value="1"/>
</dbReference>
<dbReference type="Proteomes" id="UP000683139">
    <property type="component" value="Unassembled WGS sequence"/>
</dbReference>
<evidence type="ECO:0000313" key="1">
    <source>
        <dbReference type="EMBL" id="GIP15120.1"/>
    </source>
</evidence>
<protein>
    <submittedName>
        <fullName evidence="1">Preprotein translocase subunit SecA</fullName>
    </submittedName>
</protein>
<sequence length="376" mass="43034">MSVRLEQARTIQQQGALSLRDALGELSKDALTTIRKNASVKNVSKLNREQLVDALVEQLPQSLSDELPTLLAMMDEERVTLLEHAAAKNGLVALGEGWTELMTQYWQELGLLFKRTSDQREVMAMPVELIPVVKQQLSKLDRKHIALNTTYLAVVKGMIYYYGALTHEQVGDMTARYPMFEQLQAPYMHIIINYRHYRADLGLNESMVHHYAIPDPSLIVREQSKREDLSFASFTVHQLQQAGKPHFTDRTEAHRLLVEALMQQFKLPQFEATVVADQSEFGIRAGLQLQELMEYVRRELQLNDDHLQQLLPRLIIMFNNTPQWCLKGYCSAQLSKDAQAVKSEEPAKPPVQLGRNDVCYCGSGKKYKKCCMNKHY</sequence>
<accession>A0A919YKH7</accession>
<dbReference type="InterPro" id="IPR004027">
    <property type="entry name" value="SEC_C_motif"/>
</dbReference>
<proteinExistence type="predicted"/>
<keyword evidence="2" id="KW-1185">Reference proteome</keyword>
<dbReference type="Pfam" id="PF02810">
    <property type="entry name" value="SEC-C"/>
    <property type="match status" value="1"/>
</dbReference>
<evidence type="ECO:0000313" key="2">
    <source>
        <dbReference type="Proteomes" id="UP000683139"/>
    </source>
</evidence>
<organism evidence="1 2">
    <name type="scientific">Paenibacillus montaniterrae</name>
    <dbReference type="NCBI Taxonomy" id="429341"/>
    <lineage>
        <taxon>Bacteria</taxon>
        <taxon>Bacillati</taxon>
        <taxon>Bacillota</taxon>
        <taxon>Bacilli</taxon>
        <taxon>Bacillales</taxon>
        <taxon>Paenibacillaceae</taxon>
        <taxon>Paenibacillus</taxon>
    </lineage>
</organism>
<gene>
    <name evidence="1" type="ORF">J40TS1_07620</name>
</gene>
<dbReference type="AlphaFoldDB" id="A0A919YKH7"/>
<dbReference type="RefSeq" id="WP_281425545.1">
    <property type="nucleotide sequence ID" value="NZ_BOSE01000001.1"/>
</dbReference>
<reference evidence="1" key="1">
    <citation type="submission" date="2021-03" db="EMBL/GenBank/DDBJ databases">
        <title>Antimicrobial resistance genes in bacteria isolated from Japanese honey, and their potential for conferring macrolide and lincosamide resistance in the American foulbrood pathogen Paenibacillus larvae.</title>
        <authorList>
            <person name="Okamoto M."/>
            <person name="Kumagai M."/>
            <person name="Kanamori H."/>
            <person name="Takamatsu D."/>
        </authorList>
    </citation>
    <scope>NUCLEOTIDE SEQUENCE</scope>
    <source>
        <strain evidence="1">J40TS1</strain>
    </source>
</reference>
<dbReference type="EMBL" id="BOSE01000001">
    <property type="protein sequence ID" value="GIP15120.1"/>
    <property type="molecule type" value="Genomic_DNA"/>
</dbReference>
<comment type="caution">
    <text evidence="1">The sequence shown here is derived from an EMBL/GenBank/DDBJ whole genome shotgun (WGS) entry which is preliminary data.</text>
</comment>
<dbReference type="Gene3D" id="3.10.450.50">
    <property type="match status" value="1"/>
</dbReference>